<sequence length="74" mass="7344">MGARRDDDQPSGWGGTSAAIAVATAVVVGVLATYALDALVPLDGVVAVLPLALGVAAGVAVGRAHGRRRTPGRR</sequence>
<proteinExistence type="predicted"/>
<evidence type="ECO:0000313" key="3">
    <source>
        <dbReference type="Proteomes" id="UP000555552"/>
    </source>
</evidence>
<evidence type="ECO:0000313" key="2">
    <source>
        <dbReference type="EMBL" id="NNH22097.1"/>
    </source>
</evidence>
<keyword evidence="1" id="KW-0472">Membrane</keyword>
<dbReference type="EMBL" id="JABEMA010000020">
    <property type="protein sequence ID" value="NNH22097.1"/>
    <property type="molecule type" value="Genomic_DNA"/>
</dbReference>
<accession>A0A849BM19</accession>
<name>A0A849BM19_9ACTN</name>
<organism evidence="2 3">
    <name type="scientific">Pseudokineococcus marinus</name>
    <dbReference type="NCBI Taxonomy" id="351215"/>
    <lineage>
        <taxon>Bacteria</taxon>
        <taxon>Bacillati</taxon>
        <taxon>Actinomycetota</taxon>
        <taxon>Actinomycetes</taxon>
        <taxon>Kineosporiales</taxon>
        <taxon>Kineosporiaceae</taxon>
        <taxon>Pseudokineococcus</taxon>
    </lineage>
</organism>
<dbReference type="AlphaFoldDB" id="A0A849BM19"/>
<comment type="caution">
    <text evidence="2">The sequence shown here is derived from an EMBL/GenBank/DDBJ whole genome shotgun (WGS) entry which is preliminary data.</text>
</comment>
<gene>
    <name evidence="2" type="ORF">HLB09_03140</name>
</gene>
<keyword evidence="3" id="KW-1185">Reference proteome</keyword>
<protein>
    <submittedName>
        <fullName evidence="2">Uncharacterized protein</fullName>
    </submittedName>
</protein>
<feature type="transmembrane region" description="Helical" evidence="1">
    <location>
        <begin position="42"/>
        <end position="64"/>
    </location>
</feature>
<dbReference type="Proteomes" id="UP000555552">
    <property type="component" value="Unassembled WGS sequence"/>
</dbReference>
<keyword evidence="1" id="KW-0812">Transmembrane</keyword>
<evidence type="ECO:0000256" key="1">
    <source>
        <dbReference type="SAM" id="Phobius"/>
    </source>
</evidence>
<feature type="transmembrane region" description="Helical" evidence="1">
    <location>
        <begin position="12"/>
        <end position="36"/>
    </location>
</feature>
<reference evidence="2 3" key="1">
    <citation type="submission" date="2020-05" db="EMBL/GenBank/DDBJ databases">
        <title>MicrobeNet Type strains.</title>
        <authorList>
            <person name="Nicholson A.C."/>
        </authorList>
    </citation>
    <scope>NUCLEOTIDE SEQUENCE [LARGE SCALE GENOMIC DNA]</scope>
    <source>
        <strain evidence="2 3">JCM 14547</strain>
    </source>
</reference>
<dbReference type="RefSeq" id="WP_171201952.1">
    <property type="nucleotide sequence ID" value="NZ_JABEMA010000020.1"/>
</dbReference>
<keyword evidence="1" id="KW-1133">Transmembrane helix</keyword>